<protein>
    <submittedName>
        <fullName evidence="1">Uncharacterized protein</fullName>
    </submittedName>
</protein>
<sequence length="209" mass="22992">MDAADYDALLTTPKMDPCHLFTADADTVVLYLDMGAEGEVQLALPRTYLEDRADQQSGLRHGSLLLRMMLESFLPVSRAQALRLSATRQDRTLQGAFVTMLISDLPNLEARMGELTRTPMDPAPNEVDLIPLSTTDPARRMAFAALRPDGTLRAVIECAASETAQRQACTHQLRSSGVDVVLDYKADLLPGWKDIQSRAERFLKCAADG</sequence>
<organism evidence="1 2">
    <name type="scientific">Aliiroseovarius zhejiangensis</name>
    <dbReference type="NCBI Taxonomy" id="1632025"/>
    <lineage>
        <taxon>Bacteria</taxon>
        <taxon>Pseudomonadati</taxon>
        <taxon>Pseudomonadota</taxon>
        <taxon>Alphaproteobacteria</taxon>
        <taxon>Rhodobacterales</taxon>
        <taxon>Paracoccaceae</taxon>
        <taxon>Aliiroseovarius</taxon>
    </lineage>
</organism>
<dbReference type="EMBL" id="BNCH01000004">
    <property type="protein sequence ID" value="GHF01186.1"/>
    <property type="molecule type" value="Genomic_DNA"/>
</dbReference>
<accession>A0ABQ3J1J8</accession>
<name>A0ABQ3J1J8_9RHOB</name>
<proteinExistence type="predicted"/>
<evidence type="ECO:0000313" key="2">
    <source>
        <dbReference type="Proteomes" id="UP000609802"/>
    </source>
</evidence>
<evidence type="ECO:0000313" key="1">
    <source>
        <dbReference type="EMBL" id="GHF01186.1"/>
    </source>
</evidence>
<dbReference type="RefSeq" id="WP_191286650.1">
    <property type="nucleotide sequence ID" value="NZ_BNCH01000004.1"/>
</dbReference>
<reference evidence="2" key="1">
    <citation type="journal article" date="2019" name="Int. J. Syst. Evol. Microbiol.">
        <title>The Global Catalogue of Microorganisms (GCM) 10K type strain sequencing project: providing services to taxonomists for standard genome sequencing and annotation.</title>
        <authorList>
            <consortium name="The Broad Institute Genomics Platform"/>
            <consortium name="The Broad Institute Genome Sequencing Center for Infectious Disease"/>
            <person name="Wu L."/>
            <person name="Ma J."/>
        </authorList>
    </citation>
    <scope>NUCLEOTIDE SEQUENCE [LARGE SCALE GENOMIC DNA]</scope>
    <source>
        <strain evidence="2">KCTC 42443</strain>
    </source>
</reference>
<gene>
    <name evidence="1" type="ORF">GCM10016455_22910</name>
</gene>
<dbReference type="Proteomes" id="UP000609802">
    <property type="component" value="Unassembled WGS sequence"/>
</dbReference>
<keyword evidence="2" id="KW-1185">Reference proteome</keyword>
<comment type="caution">
    <text evidence="1">The sequence shown here is derived from an EMBL/GenBank/DDBJ whole genome shotgun (WGS) entry which is preliminary data.</text>
</comment>